<accession>A0A1U7NLT1</accession>
<keyword evidence="1" id="KW-0732">Signal</keyword>
<organism evidence="2 3">
    <name type="scientific">Dubosiella newyorkensis</name>
    <dbReference type="NCBI Taxonomy" id="1862672"/>
    <lineage>
        <taxon>Bacteria</taxon>
        <taxon>Bacillati</taxon>
        <taxon>Bacillota</taxon>
        <taxon>Erysipelotrichia</taxon>
        <taxon>Erysipelotrichales</taxon>
        <taxon>Erysipelotrichaceae</taxon>
        <taxon>Dubosiella</taxon>
    </lineage>
</organism>
<evidence type="ECO:0000256" key="1">
    <source>
        <dbReference type="SAM" id="SignalP"/>
    </source>
</evidence>
<dbReference type="PANTHER" id="PTHR33361:SF2">
    <property type="entry name" value="DUF885 DOMAIN-CONTAINING PROTEIN"/>
    <property type="match status" value="1"/>
</dbReference>
<dbReference type="AlphaFoldDB" id="A0A1U7NLT1"/>
<dbReference type="PANTHER" id="PTHR33361">
    <property type="entry name" value="GLR0591 PROTEIN"/>
    <property type="match status" value="1"/>
</dbReference>
<comment type="caution">
    <text evidence="2">The sequence shown here is derived from an EMBL/GenBank/DDBJ whole genome shotgun (WGS) entry which is preliminary data.</text>
</comment>
<sequence length="587" mass="67289">MKRTCILFLACTLLLSGCVSQTPSSPVTKDEEVVEKDHAFESYLNDVVVELAESDYTTMHHYFEHPADFGIDPKKVDVTLGSILPDEKDEELEARLKKRLEEFDREKLSDLERDIYDQLEFQFDLSKRQDSEEFLYIDNIWSTVNGVPQELVNYFSEYEVREEADIQDLITLINDVPRYTKLAIEYSNEQAKRNLLRFDYDGVMENIDSVLDTKDDSAVSGELVSEIEQLGLDQDKEAKYIADVKGALEASFFPSFETMRSSLETLSSKALPLQGLANFEHGKEFYELLARSYTGSNDSIDTIKSNLESEVSKISVQLSAMVEERPQVVIEGMMLSTDFKSVDEILPFLQKNYAKSFPKLKEMEYDLQPLADEQSQNGVVAYFMHPAIDSSTKYQIRYNKRDYGDDPSSISLYQTLAHEGIPGHMYQAQYNKEHFQYTIQYFLSNLGFSEGYATYAETQALKFLDLNKDALSASGYNDLLSNYYVVLMDIAINYEGMDLNQFMEAFPMFDEEGIKGIYNQLADNPGVFLSYYYGYYLVDSLRDKAKDALKDDFDEVEFNDALLSSGSVNFEIIEKNIDSYIQEKTEA</sequence>
<dbReference type="RefSeq" id="WP_076341654.1">
    <property type="nucleotide sequence ID" value="NZ_CAMRDH010000059.1"/>
</dbReference>
<evidence type="ECO:0008006" key="4">
    <source>
        <dbReference type="Google" id="ProtNLM"/>
    </source>
</evidence>
<dbReference type="OrthoDB" id="9760040at2"/>
<dbReference type="STRING" id="1862672.BO225_07525"/>
<reference evidence="2 3" key="1">
    <citation type="submission" date="2016-11" db="EMBL/GenBank/DDBJ databases">
        <title>Description of two novel members of the family Erysipelotrichaceae: Ileibacterium lipovorans gen. nov., sp. nov. and Dubosiella newyorkensis, gen. nov., sp. nov.</title>
        <authorList>
            <person name="Cox L.M."/>
            <person name="Sohn J."/>
            <person name="Tyrrell K.L."/>
            <person name="Citron D.M."/>
            <person name="Lawson P.A."/>
            <person name="Patel N.B."/>
            <person name="Iizumi T."/>
            <person name="Perez-Perez G.I."/>
            <person name="Goldstein E.J."/>
            <person name="Blaser M.J."/>
        </authorList>
    </citation>
    <scope>NUCLEOTIDE SEQUENCE [LARGE SCALE GENOMIC DNA]</scope>
    <source>
        <strain evidence="2 3">NYU-BL-A4</strain>
    </source>
</reference>
<dbReference type="Pfam" id="PF05960">
    <property type="entry name" value="DUF885"/>
    <property type="match status" value="1"/>
</dbReference>
<dbReference type="EMBL" id="MPKA01000078">
    <property type="protein sequence ID" value="OLU45940.1"/>
    <property type="molecule type" value="Genomic_DNA"/>
</dbReference>
<proteinExistence type="predicted"/>
<dbReference type="GeneID" id="78275787"/>
<dbReference type="Proteomes" id="UP000186705">
    <property type="component" value="Unassembled WGS sequence"/>
</dbReference>
<name>A0A1U7NLT1_9FIRM</name>
<feature type="signal peptide" evidence="1">
    <location>
        <begin position="1"/>
        <end position="21"/>
    </location>
</feature>
<gene>
    <name evidence="2" type="ORF">BO225_07525</name>
</gene>
<evidence type="ECO:0000313" key="3">
    <source>
        <dbReference type="Proteomes" id="UP000186705"/>
    </source>
</evidence>
<dbReference type="InterPro" id="IPR010281">
    <property type="entry name" value="DUF885"/>
</dbReference>
<dbReference type="PROSITE" id="PS51257">
    <property type="entry name" value="PROKAR_LIPOPROTEIN"/>
    <property type="match status" value="1"/>
</dbReference>
<feature type="chain" id="PRO_5038359300" description="DUF885 domain-containing protein" evidence="1">
    <location>
        <begin position="22"/>
        <end position="587"/>
    </location>
</feature>
<protein>
    <recommendedName>
        <fullName evidence="4">DUF885 domain-containing protein</fullName>
    </recommendedName>
</protein>
<keyword evidence="3" id="KW-1185">Reference proteome</keyword>
<evidence type="ECO:0000313" key="2">
    <source>
        <dbReference type="EMBL" id="OLU45940.1"/>
    </source>
</evidence>